<dbReference type="Proteomes" id="UP001056120">
    <property type="component" value="Linkage Group LG25"/>
</dbReference>
<gene>
    <name evidence="1" type="ORF">L1987_73670</name>
</gene>
<evidence type="ECO:0000313" key="2">
    <source>
        <dbReference type="Proteomes" id="UP001056120"/>
    </source>
</evidence>
<comment type="caution">
    <text evidence="1">The sequence shown here is derived from an EMBL/GenBank/DDBJ whole genome shotgun (WGS) entry which is preliminary data.</text>
</comment>
<evidence type="ECO:0000313" key="1">
    <source>
        <dbReference type="EMBL" id="KAI3703529.1"/>
    </source>
</evidence>
<keyword evidence="2" id="KW-1185">Reference proteome</keyword>
<proteinExistence type="predicted"/>
<reference evidence="1 2" key="2">
    <citation type="journal article" date="2022" name="Mol. Ecol. Resour.">
        <title>The genomes of chicory, endive, great burdock and yacon provide insights into Asteraceae paleo-polyploidization history and plant inulin production.</title>
        <authorList>
            <person name="Fan W."/>
            <person name="Wang S."/>
            <person name="Wang H."/>
            <person name="Wang A."/>
            <person name="Jiang F."/>
            <person name="Liu H."/>
            <person name="Zhao H."/>
            <person name="Xu D."/>
            <person name="Zhang Y."/>
        </authorList>
    </citation>
    <scope>NUCLEOTIDE SEQUENCE [LARGE SCALE GENOMIC DNA]</scope>
    <source>
        <strain evidence="2">cv. Yunnan</strain>
        <tissue evidence="1">Leaves</tissue>
    </source>
</reference>
<accession>A0ACB9A023</accession>
<dbReference type="EMBL" id="CM042042">
    <property type="protein sequence ID" value="KAI3703529.1"/>
    <property type="molecule type" value="Genomic_DNA"/>
</dbReference>
<reference evidence="2" key="1">
    <citation type="journal article" date="2022" name="Mol. Ecol. Resour.">
        <title>The genomes of chicory, endive, great burdock and yacon provide insights into Asteraceae palaeo-polyploidization history and plant inulin production.</title>
        <authorList>
            <person name="Fan W."/>
            <person name="Wang S."/>
            <person name="Wang H."/>
            <person name="Wang A."/>
            <person name="Jiang F."/>
            <person name="Liu H."/>
            <person name="Zhao H."/>
            <person name="Xu D."/>
            <person name="Zhang Y."/>
        </authorList>
    </citation>
    <scope>NUCLEOTIDE SEQUENCE [LARGE SCALE GENOMIC DNA]</scope>
    <source>
        <strain evidence="2">cv. Yunnan</strain>
    </source>
</reference>
<organism evidence="1 2">
    <name type="scientific">Smallanthus sonchifolius</name>
    <dbReference type="NCBI Taxonomy" id="185202"/>
    <lineage>
        <taxon>Eukaryota</taxon>
        <taxon>Viridiplantae</taxon>
        <taxon>Streptophyta</taxon>
        <taxon>Embryophyta</taxon>
        <taxon>Tracheophyta</taxon>
        <taxon>Spermatophyta</taxon>
        <taxon>Magnoliopsida</taxon>
        <taxon>eudicotyledons</taxon>
        <taxon>Gunneridae</taxon>
        <taxon>Pentapetalae</taxon>
        <taxon>asterids</taxon>
        <taxon>campanulids</taxon>
        <taxon>Asterales</taxon>
        <taxon>Asteraceae</taxon>
        <taxon>Asteroideae</taxon>
        <taxon>Heliantheae alliance</taxon>
        <taxon>Millerieae</taxon>
        <taxon>Smallanthus</taxon>
    </lineage>
</organism>
<sequence length="81" mass="9256">MIDGQMDRSLDDDYSQSPPFSDGDEPDDSEVSYVKWINNEVMDEDLKFDLFDDDIVIVERGRRRLVNAVPVKDSVAVGNFL</sequence>
<protein>
    <submittedName>
        <fullName evidence="1">Uncharacterized protein</fullName>
    </submittedName>
</protein>
<name>A0ACB9A023_9ASTR</name>